<dbReference type="EMBL" id="JBBPBM010000002">
    <property type="protein sequence ID" value="KAK8596851.1"/>
    <property type="molecule type" value="Genomic_DNA"/>
</dbReference>
<feature type="region of interest" description="Disordered" evidence="1">
    <location>
        <begin position="214"/>
        <end position="261"/>
    </location>
</feature>
<organism evidence="2 3">
    <name type="scientific">Hibiscus sabdariffa</name>
    <name type="common">roselle</name>
    <dbReference type="NCBI Taxonomy" id="183260"/>
    <lineage>
        <taxon>Eukaryota</taxon>
        <taxon>Viridiplantae</taxon>
        <taxon>Streptophyta</taxon>
        <taxon>Embryophyta</taxon>
        <taxon>Tracheophyta</taxon>
        <taxon>Spermatophyta</taxon>
        <taxon>Magnoliopsida</taxon>
        <taxon>eudicotyledons</taxon>
        <taxon>Gunneridae</taxon>
        <taxon>Pentapetalae</taxon>
        <taxon>rosids</taxon>
        <taxon>malvids</taxon>
        <taxon>Malvales</taxon>
        <taxon>Malvaceae</taxon>
        <taxon>Malvoideae</taxon>
        <taxon>Hibiscus</taxon>
    </lineage>
</organism>
<dbReference type="Proteomes" id="UP001472677">
    <property type="component" value="Unassembled WGS sequence"/>
</dbReference>
<reference evidence="2 3" key="1">
    <citation type="journal article" date="2024" name="G3 (Bethesda)">
        <title>Genome assembly of Hibiscus sabdariffa L. provides insights into metabolisms of medicinal natural products.</title>
        <authorList>
            <person name="Kim T."/>
        </authorList>
    </citation>
    <scope>NUCLEOTIDE SEQUENCE [LARGE SCALE GENOMIC DNA]</scope>
    <source>
        <strain evidence="2">TK-2024</strain>
        <tissue evidence="2">Old leaves</tissue>
    </source>
</reference>
<evidence type="ECO:0000313" key="2">
    <source>
        <dbReference type="EMBL" id="KAK8596851.1"/>
    </source>
</evidence>
<accession>A0ABR2G8D7</accession>
<comment type="caution">
    <text evidence="2">The sequence shown here is derived from an EMBL/GenBank/DDBJ whole genome shotgun (WGS) entry which is preliminary data.</text>
</comment>
<sequence>MAKNPTMQHSLSPFGRPSDIVPSAAGNYAMSEDRAGVKSGLCPEGLMDLDAFIQVLPIPSSMAANVEIPANGVDTDVVAAKLSFRDMVRGQTGVHPQDNIIGDLDVDLHESDVKIRQQGTIPEICKCANHTTDSWDDCSVATSQLERSAFAVVGVQRPIDTEITTPAATVIQSSDAVVTETLDVVKDMNATVNIPVVASTARVVTAPSTVEDGLKRSVNDPVGSSMRGSIRKSNSKGAGRNNHLMNGVQRKLGKTKKQVGNVSTKVGVSEWVNNMARELTSGVSSTGPRIFEPLSDISNDCSGVQWIANSTFEGERHDASR</sequence>
<keyword evidence="3" id="KW-1185">Reference proteome</keyword>
<gene>
    <name evidence="2" type="ORF">V6N12_065330</name>
</gene>
<proteinExistence type="predicted"/>
<name>A0ABR2G8D7_9ROSI</name>
<evidence type="ECO:0000256" key="1">
    <source>
        <dbReference type="SAM" id="MobiDB-lite"/>
    </source>
</evidence>
<protein>
    <submittedName>
        <fullName evidence="2">Uncharacterized protein</fullName>
    </submittedName>
</protein>
<evidence type="ECO:0000313" key="3">
    <source>
        <dbReference type="Proteomes" id="UP001472677"/>
    </source>
</evidence>